<protein>
    <submittedName>
        <fullName evidence="1">Glycogen debranching protein GlgX</fullName>
    </submittedName>
</protein>
<dbReference type="Proteomes" id="UP000351155">
    <property type="component" value="Unassembled WGS sequence"/>
</dbReference>
<gene>
    <name evidence="1" type="ORF">NCTC12126_06366</name>
</gene>
<dbReference type="EMBL" id="CAADIW010000086">
    <property type="protein sequence ID" value="VFS45049.1"/>
    <property type="molecule type" value="Genomic_DNA"/>
</dbReference>
<accession>A0A484ZGS4</accession>
<dbReference type="AlphaFoldDB" id="A0A484ZGS4"/>
<organism evidence="1 2">
    <name type="scientific">Enterobacter cancerogenus</name>
    <dbReference type="NCBI Taxonomy" id="69218"/>
    <lineage>
        <taxon>Bacteria</taxon>
        <taxon>Pseudomonadati</taxon>
        <taxon>Pseudomonadota</taxon>
        <taxon>Gammaproteobacteria</taxon>
        <taxon>Enterobacterales</taxon>
        <taxon>Enterobacteriaceae</taxon>
        <taxon>Enterobacter</taxon>
        <taxon>Enterobacter cloacae complex</taxon>
    </lineage>
</organism>
<sequence length="87" mass="9807">MDWTGTACLKNDVALREFTQRLIALRATQPLLRRESWRDGLEIRWFNAGGGPQQSEQWDEGATLGVAISRPDLQQEGGHLARYPDAL</sequence>
<reference evidence="1 2" key="1">
    <citation type="submission" date="2019-03" db="EMBL/GenBank/DDBJ databases">
        <authorList>
            <consortium name="Pathogen Informatics"/>
        </authorList>
    </citation>
    <scope>NUCLEOTIDE SEQUENCE [LARGE SCALE GENOMIC DNA]</scope>
    <source>
        <strain evidence="1 2">NCTC12126</strain>
    </source>
</reference>
<evidence type="ECO:0000313" key="1">
    <source>
        <dbReference type="EMBL" id="VFS45049.1"/>
    </source>
</evidence>
<evidence type="ECO:0000313" key="2">
    <source>
        <dbReference type="Proteomes" id="UP000351155"/>
    </source>
</evidence>
<name>A0A484ZGS4_9ENTR</name>
<proteinExistence type="predicted"/>